<keyword evidence="3" id="KW-1185">Reference proteome</keyword>
<evidence type="ECO:0000256" key="1">
    <source>
        <dbReference type="SAM" id="Phobius"/>
    </source>
</evidence>
<dbReference type="EMBL" id="BJUU01000016">
    <property type="protein sequence ID" value="GEK80913.1"/>
    <property type="molecule type" value="Genomic_DNA"/>
</dbReference>
<comment type="caution">
    <text evidence="2">The sequence shown here is derived from an EMBL/GenBank/DDBJ whole genome shotgun (WGS) entry which is preliminary data.</text>
</comment>
<feature type="transmembrane region" description="Helical" evidence="1">
    <location>
        <begin position="6"/>
        <end position="26"/>
    </location>
</feature>
<sequence length="123" mass="13313">MIDWLMLAQAIGLAVIGFAVVIVGLLRKPFNDWILGAAALTLLTLIVQAVASIIAPLAGAGPTGDLFEYWVYLISALLIPPAAVMWALVDKKNEWQTLIVGIAILAVAVMAYRMHQIWFVQVA</sequence>
<dbReference type="RefSeq" id="WP_318279254.1">
    <property type="nucleotide sequence ID" value="NZ_BJUU01000016.1"/>
</dbReference>
<feature type="transmembrane region" description="Helical" evidence="1">
    <location>
        <begin position="69"/>
        <end position="88"/>
    </location>
</feature>
<reference evidence="2 3" key="1">
    <citation type="submission" date="2019-07" db="EMBL/GenBank/DDBJ databases">
        <title>Whole genome shotgun sequence of Agrococcus baldri NBRC 103055.</title>
        <authorList>
            <person name="Hosoyama A."/>
            <person name="Uohara A."/>
            <person name="Ohji S."/>
            <person name="Ichikawa N."/>
        </authorList>
    </citation>
    <scope>NUCLEOTIDE SEQUENCE [LARGE SCALE GENOMIC DNA]</scope>
    <source>
        <strain evidence="2 3">NBRC 103055</strain>
    </source>
</reference>
<name>A0AA87RKN6_9MICO</name>
<keyword evidence="1" id="KW-0472">Membrane</keyword>
<evidence type="ECO:0000313" key="2">
    <source>
        <dbReference type="EMBL" id="GEK80913.1"/>
    </source>
</evidence>
<feature type="transmembrane region" description="Helical" evidence="1">
    <location>
        <begin position="95"/>
        <end position="114"/>
    </location>
</feature>
<keyword evidence="1" id="KW-0812">Transmembrane</keyword>
<evidence type="ECO:0000313" key="3">
    <source>
        <dbReference type="Proteomes" id="UP000321749"/>
    </source>
</evidence>
<feature type="transmembrane region" description="Helical" evidence="1">
    <location>
        <begin position="33"/>
        <end position="57"/>
    </location>
</feature>
<keyword evidence="1" id="KW-1133">Transmembrane helix</keyword>
<proteinExistence type="predicted"/>
<dbReference type="AlphaFoldDB" id="A0AA87RKN6"/>
<organism evidence="2 3">
    <name type="scientific">Agrococcus baldri</name>
    <dbReference type="NCBI Taxonomy" id="153730"/>
    <lineage>
        <taxon>Bacteria</taxon>
        <taxon>Bacillati</taxon>
        <taxon>Actinomycetota</taxon>
        <taxon>Actinomycetes</taxon>
        <taxon>Micrococcales</taxon>
        <taxon>Microbacteriaceae</taxon>
        <taxon>Agrococcus</taxon>
    </lineage>
</organism>
<accession>A0AA87RKN6</accession>
<dbReference type="Proteomes" id="UP000321749">
    <property type="component" value="Unassembled WGS sequence"/>
</dbReference>
<protein>
    <submittedName>
        <fullName evidence="2">Uncharacterized protein</fullName>
    </submittedName>
</protein>
<gene>
    <name evidence="2" type="ORF">ABA31_22640</name>
</gene>